<dbReference type="Gene3D" id="3.60.20.10">
    <property type="entry name" value="Glutamine Phosphoribosylpyrophosphate, subunit 1, domain 1"/>
    <property type="match status" value="1"/>
</dbReference>
<sequence>GRQSAGLLVVQRGGGYGGASDVVVDLRVDDHPDPVAELGRLLAVHTMLFGRPDPATLLDLSGAIAAEVAALLGALGHPVPEGATEAALTSWAGLENLEERLVPGRIDPVVLAHLRSVAPHVPAPRSAS</sequence>
<gene>
    <name evidence="2" type="ORF">JM949_35360</name>
</gene>
<name>A0ABS1YRY8_9ACTN</name>
<protein>
    <submittedName>
        <fullName evidence="2">DUF1028 domain-containing protein</fullName>
    </submittedName>
</protein>
<dbReference type="RefSeq" id="WP_203152395.1">
    <property type="nucleotide sequence ID" value="NZ_JAEVHL010000450.1"/>
</dbReference>
<evidence type="ECO:0000313" key="2">
    <source>
        <dbReference type="EMBL" id="MBM0280063.1"/>
    </source>
</evidence>
<dbReference type="Proteomes" id="UP000622245">
    <property type="component" value="Unassembled WGS sequence"/>
</dbReference>
<feature type="domain" description="Putative peptidoglycan binding" evidence="1">
    <location>
        <begin position="52"/>
        <end position="114"/>
    </location>
</feature>
<dbReference type="PANTHER" id="PTHR39328">
    <property type="entry name" value="BLL2871 PROTEIN"/>
    <property type="match status" value="1"/>
</dbReference>
<reference evidence="2 3" key="1">
    <citation type="submission" date="2021-01" db="EMBL/GenBank/DDBJ databases">
        <title>Draft genome sequence of Micromonospora sp. strain STR1s_6.</title>
        <authorList>
            <person name="Karlyshev A."/>
            <person name="Jawad R."/>
        </authorList>
    </citation>
    <scope>NUCLEOTIDE SEQUENCE [LARGE SCALE GENOMIC DNA]</scope>
    <source>
        <strain evidence="2 3">STR1S-6</strain>
    </source>
</reference>
<dbReference type="InterPro" id="IPR029055">
    <property type="entry name" value="Ntn_hydrolases_N"/>
</dbReference>
<proteinExistence type="predicted"/>
<feature type="non-terminal residue" evidence="2">
    <location>
        <position position="1"/>
    </location>
</feature>
<evidence type="ECO:0000259" key="1">
    <source>
        <dbReference type="Pfam" id="PF08823"/>
    </source>
</evidence>
<comment type="caution">
    <text evidence="2">The sequence shown here is derived from an EMBL/GenBank/DDBJ whole genome shotgun (WGS) entry which is preliminary data.</text>
</comment>
<dbReference type="InterPro" id="IPR010430">
    <property type="entry name" value="DUF1028"/>
</dbReference>
<dbReference type="Pfam" id="PF08823">
    <property type="entry name" value="PG_binding_2"/>
    <property type="match status" value="1"/>
</dbReference>
<organism evidence="2 3">
    <name type="scientific">Micromonospora tarensis</name>
    <dbReference type="NCBI Taxonomy" id="2806100"/>
    <lineage>
        <taxon>Bacteria</taxon>
        <taxon>Bacillati</taxon>
        <taxon>Actinomycetota</taxon>
        <taxon>Actinomycetes</taxon>
        <taxon>Micromonosporales</taxon>
        <taxon>Micromonosporaceae</taxon>
        <taxon>Micromonospora</taxon>
    </lineage>
</organism>
<dbReference type="SUPFAM" id="SSF56235">
    <property type="entry name" value="N-terminal nucleophile aminohydrolases (Ntn hydrolases)"/>
    <property type="match status" value="1"/>
</dbReference>
<dbReference type="EMBL" id="JAEVHL010000450">
    <property type="protein sequence ID" value="MBM0280063.1"/>
    <property type="molecule type" value="Genomic_DNA"/>
</dbReference>
<dbReference type="Pfam" id="PF06267">
    <property type="entry name" value="DUF1028"/>
    <property type="match status" value="1"/>
</dbReference>
<keyword evidence="3" id="KW-1185">Reference proteome</keyword>
<dbReference type="InterPro" id="IPR014927">
    <property type="entry name" value="PG-bd_2"/>
</dbReference>
<dbReference type="PANTHER" id="PTHR39328:SF1">
    <property type="entry name" value="BLL2871 PROTEIN"/>
    <property type="match status" value="1"/>
</dbReference>
<accession>A0ABS1YRY8</accession>
<evidence type="ECO:0000313" key="3">
    <source>
        <dbReference type="Proteomes" id="UP000622245"/>
    </source>
</evidence>